<feature type="compositionally biased region" description="Pro residues" evidence="1">
    <location>
        <begin position="1152"/>
        <end position="1166"/>
    </location>
</feature>
<feature type="region of interest" description="Disordered" evidence="1">
    <location>
        <begin position="570"/>
        <end position="605"/>
    </location>
</feature>
<feature type="region of interest" description="Disordered" evidence="1">
    <location>
        <begin position="361"/>
        <end position="416"/>
    </location>
</feature>
<evidence type="ECO:0000313" key="3">
    <source>
        <dbReference type="Proteomes" id="UP000318582"/>
    </source>
</evidence>
<dbReference type="AlphaFoldDB" id="A0A507EDQ7"/>
<evidence type="ECO:0000256" key="1">
    <source>
        <dbReference type="SAM" id="MobiDB-lite"/>
    </source>
</evidence>
<comment type="caution">
    <text evidence="2">The sequence shown here is derived from an EMBL/GenBank/DDBJ whole genome shotgun (WGS) entry which is preliminary data.</text>
</comment>
<proteinExistence type="predicted"/>
<feature type="compositionally biased region" description="Acidic residues" evidence="1">
    <location>
        <begin position="1128"/>
        <end position="1149"/>
    </location>
</feature>
<dbReference type="InterPro" id="IPR013951">
    <property type="entry name" value="Rxt3"/>
</dbReference>
<feature type="compositionally biased region" description="Basic and acidic residues" evidence="1">
    <location>
        <begin position="980"/>
        <end position="1015"/>
    </location>
</feature>
<feature type="compositionally biased region" description="Low complexity" evidence="1">
    <location>
        <begin position="203"/>
        <end position="213"/>
    </location>
</feature>
<feature type="region of interest" description="Disordered" evidence="1">
    <location>
        <begin position="1"/>
        <end position="269"/>
    </location>
</feature>
<dbReference type="STRING" id="109895.A0A507EDQ7"/>
<protein>
    <submittedName>
        <fullName evidence="2">Uncharacterized protein</fullName>
    </submittedName>
</protein>
<feature type="compositionally biased region" description="Basic and acidic residues" evidence="1">
    <location>
        <begin position="1046"/>
        <end position="1088"/>
    </location>
</feature>
<feature type="compositionally biased region" description="Polar residues" evidence="1">
    <location>
        <begin position="115"/>
        <end position="138"/>
    </location>
</feature>
<accession>A0A507EDQ7</accession>
<sequence length="1200" mass="130776">MDSRKRPLSPDQHDPAARNIGLRRYSRDPSSALATFAPAPPSERFNLPPLSSLTAFNGGPPPQMHMGRESSPPTGNKRMRLDDGGAQDLNAARRPSMQGMQELPGIASITGRPPQLSNQLPLFQTALSNASSAPSTATEPDHRSIRPGSGRSSITEYGASGHPVLPSFKTFGQEALGDPLAYGDQARYGSPSSAHYPPPASSVPPSNASSQAALMSGSRMTLPPFNASSPVSKVPKPPAASMYKREHGAAPSRPSPLNSPHMSPVLGAASASIPPPPASFFHSTSLSSVSPFSSGAFGVPPYGTNYYSSNIKRMEAEKRDCSSTVLSKLPQPPPLHGQRSTSNLGELDNLNVGALLHAANVGSSSSPRGGQDSMVDIEGSDSSSSDLEESEEPKAMSLLKGKRRSMADSETGETLGRVLNMGSRKADFEKAKEEARRKRKPGDVAVVNDERLTRVPRNSEQRHLGHIVYSGPRVRRPGSTRVEDIELSLLPRFTSEHHYATIEVRVPAYLLTFKSNVATRKSAVWGTDVYTDDSDIVAMVIHSGWYKAIDSPDLQQAQLKALSSAARRNSLVQAKPEKNANTTGEQRDLEDGAGGASSRPSEAEPLQVLPIPPLAPVMGTGDPCDGLASHDLHITLRILPRLVKYTGSLRNGIESRGWGSSHDGESIRIENVKAVSKGSVSRHGKKSRTNEWNSMARAVAREMLSLEKENAAANTKKRTEGKKPAEGHENVTVVFSDVLGEACMKYSPRLLVEWPPYLREQRRMLDRISSSQPPQSQSQQQEFSMAELDHMRDWPYWRVRLVKDSLIFEDKNSKRYELTITGDEHSIPKPQMLSNTTYRLIEHPKPYRQATKTAPSSSTLVDNFSWQDIEWIEAGLVFSNGKQVSVIKFFWKCRNPISPPPPPSPPAKKADITPQPLPALSDAESASIDHVDAPMEVDTKLDEVDPVMDTNPVAPAVNEPETVDATEMPIPEPSVAIPEKPTKAENREQPETQKPSELEKAAKPEKPKQSAEPRKSTAAGKATKLDLPVKPQKPDLMEVETTQKPAKPEEPSTNMDAEKATRLEKPVEPEKPAEVEKSTETEKSKEPAKAPVVEKLQDPASMNSNTNIPTPQSPQKPPQTAESKREDIEEELELGELVEDEPQSMEMDEAVPPGPTEPNLTLPPVPQNLTLPRMVETDPTDAMDVDEVPEQIRAAEKLKE</sequence>
<gene>
    <name evidence="2" type="ORF">PhCBS80983_g01187</name>
</gene>
<organism evidence="2 3">
    <name type="scientific">Powellomyces hirtus</name>
    <dbReference type="NCBI Taxonomy" id="109895"/>
    <lineage>
        <taxon>Eukaryota</taxon>
        <taxon>Fungi</taxon>
        <taxon>Fungi incertae sedis</taxon>
        <taxon>Chytridiomycota</taxon>
        <taxon>Chytridiomycota incertae sedis</taxon>
        <taxon>Chytridiomycetes</taxon>
        <taxon>Spizellomycetales</taxon>
        <taxon>Powellomycetaceae</taxon>
        <taxon>Powellomyces</taxon>
    </lineage>
</organism>
<reference evidence="2 3" key="1">
    <citation type="journal article" date="2019" name="Sci. Rep.">
        <title>Comparative genomics of chytrid fungi reveal insights into the obligate biotrophic and pathogenic lifestyle of Synchytrium endobioticum.</title>
        <authorList>
            <person name="van de Vossenberg B.T.L.H."/>
            <person name="Warris S."/>
            <person name="Nguyen H.D.T."/>
            <person name="van Gent-Pelzer M.P.E."/>
            <person name="Joly D.L."/>
            <person name="van de Geest H.C."/>
            <person name="Bonants P.J.M."/>
            <person name="Smith D.S."/>
            <person name="Levesque C.A."/>
            <person name="van der Lee T.A.J."/>
        </authorList>
    </citation>
    <scope>NUCLEOTIDE SEQUENCE [LARGE SCALE GENOMIC DNA]</scope>
    <source>
        <strain evidence="2 3">CBS 809.83</strain>
    </source>
</reference>
<dbReference type="EMBL" id="QEAQ01000008">
    <property type="protein sequence ID" value="TPX61348.1"/>
    <property type="molecule type" value="Genomic_DNA"/>
</dbReference>
<dbReference type="Pfam" id="PF08642">
    <property type="entry name" value="Rxt3"/>
    <property type="match status" value="1"/>
</dbReference>
<dbReference type="Proteomes" id="UP000318582">
    <property type="component" value="Unassembled WGS sequence"/>
</dbReference>
<dbReference type="Gene3D" id="2.170.130.20">
    <property type="entry name" value="LCCL-like domain"/>
    <property type="match status" value="1"/>
</dbReference>
<evidence type="ECO:0000313" key="2">
    <source>
        <dbReference type="EMBL" id="TPX61348.1"/>
    </source>
</evidence>
<dbReference type="InterPro" id="IPR036609">
    <property type="entry name" value="LCCL_sf"/>
</dbReference>
<name>A0A507EDQ7_9FUNG</name>
<keyword evidence="3" id="KW-1185">Reference proteome</keyword>
<feature type="compositionally biased region" description="Pro residues" evidence="1">
    <location>
        <begin position="897"/>
        <end position="906"/>
    </location>
</feature>
<feature type="region of interest" description="Disordered" evidence="1">
    <location>
        <begin position="322"/>
        <end position="344"/>
    </location>
</feature>
<feature type="region of interest" description="Disordered" evidence="1">
    <location>
        <begin position="946"/>
        <end position="1172"/>
    </location>
</feature>
<feature type="region of interest" description="Disordered" evidence="1">
    <location>
        <begin position="897"/>
        <end position="920"/>
    </location>
</feature>